<dbReference type="Pfam" id="PF04882">
    <property type="entry name" value="Peroxin-3"/>
    <property type="match status" value="1"/>
</dbReference>
<comment type="caution">
    <text evidence="3">The sequence shown here is derived from an EMBL/GenBank/DDBJ whole genome shotgun (WGS) entry which is preliminary data.</text>
</comment>
<feature type="non-terminal residue" evidence="3">
    <location>
        <position position="1"/>
    </location>
</feature>
<keyword evidence="4" id="KW-1185">Reference proteome</keyword>
<name>A0ABN7UG37_GIGMA</name>
<dbReference type="Proteomes" id="UP000789901">
    <property type="component" value="Unassembled WGS sequence"/>
</dbReference>
<accession>A0ABN7UG37</accession>
<evidence type="ECO:0000256" key="2">
    <source>
        <dbReference type="SAM" id="Phobius"/>
    </source>
</evidence>
<feature type="compositionally biased region" description="Low complexity" evidence="1">
    <location>
        <begin position="198"/>
        <end position="213"/>
    </location>
</feature>
<sequence>DVDDDEKSRSAIVIGRFSSLSSLQIIQVFYSKMISATTKYLKKHKRGILITLGISGGIYFLGKYAKWKIIEFQEKAEQERIAKDNIRRRFQQRQIDCAFTIVSHLPSIAEVLLNRFDVESIIVDLQKAKNSQHSTASTPNNSPGASIVLVNEPITTPSSSMIFIDKPADIDNGKVIETNTEINNGNNGERSENRRSDSSGSSANSGQDSESQSPVSGNHPIHVSANQSSADKKSKIELWNEVKYKSFIRSIAAIYLETFLTLIITIQLNLLGRYNYLYSITSLTERDREQVIQINPPTGSVLNPDIEKKYLTFIWWFLNVGYEEVIERIRIAVETQLSTVSLKHEFSYKDFVWLLSEIRSRVERTEDGRPYEFLNVLIPKDQADELEVLDQGGGGELDNNIDSKLRRLLDETKDFLHGQDFTAVLSSCVSSAFSLMQQDLHAHFVCQDSEQTEKNVALIKLLPVIAQEAHIILSNVHNKFLEQNIKDCKELQALCAIIYSSFDDI</sequence>
<dbReference type="PANTHER" id="PTHR28080:SF1">
    <property type="entry name" value="PEROXISOMAL BIOGENESIS FACTOR 3"/>
    <property type="match status" value="1"/>
</dbReference>
<dbReference type="PANTHER" id="PTHR28080">
    <property type="entry name" value="PEROXISOMAL BIOGENESIS FACTOR 3"/>
    <property type="match status" value="1"/>
</dbReference>
<dbReference type="InterPro" id="IPR006966">
    <property type="entry name" value="Peroxin-3"/>
</dbReference>
<keyword evidence="2" id="KW-0812">Transmembrane</keyword>
<keyword evidence="2" id="KW-1133">Transmembrane helix</keyword>
<feature type="transmembrane region" description="Helical" evidence="2">
    <location>
        <begin position="47"/>
        <end position="65"/>
    </location>
</feature>
<keyword evidence="2" id="KW-0472">Membrane</keyword>
<gene>
    <name evidence="3" type="ORF">GMARGA_LOCUS5263</name>
</gene>
<feature type="transmembrane region" description="Helical" evidence="2">
    <location>
        <begin position="252"/>
        <end position="272"/>
    </location>
</feature>
<protein>
    <submittedName>
        <fullName evidence="3">28372_t:CDS:1</fullName>
    </submittedName>
</protein>
<reference evidence="3 4" key="1">
    <citation type="submission" date="2021-06" db="EMBL/GenBank/DDBJ databases">
        <authorList>
            <person name="Kallberg Y."/>
            <person name="Tangrot J."/>
            <person name="Rosling A."/>
        </authorList>
    </citation>
    <scope>NUCLEOTIDE SEQUENCE [LARGE SCALE GENOMIC DNA]</scope>
    <source>
        <strain evidence="3 4">120-4 pot B 10/14</strain>
    </source>
</reference>
<proteinExistence type="predicted"/>
<evidence type="ECO:0000256" key="1">
    <source>
        <dbReference type="SAM" id="MobiDB-lite"/>
    </source>
</evidence>
<feature type="region of interest" description="Disordered" evidence="1">
    <location>
        <begin position="177"/>
        <end position="228"/>
    </location>
</feature>
<evidence type="ECO:0000313" key="4">
    <source>
        <dbReference type="Proteomes" id="UP000789901"/>
    </source>
</evidence>
<dbReference type="EMBL" id="CAJVQB010002207">
    <property type="protein sequence ID" value="CAG8566279.1"/>
    <property type="molecule type" value="Genomic_DNA"/>
</dbReference>
<organism evidence="3 4">
    <name type="scientific">Gigaspora margarita</name>
    <dbReference type="NCBI Taxonomy" id="4874"/>
    <lineage>
        <taxon>Eukaryota</taxon>
        <taxon>Fungi</taxon>
        <taxon>Fungi incertae sedis</taxon>
        <taxon>Mucoromycota</taxon>
        <taxon>Glomeromycotina</taxon>
        <taxon>Glomeromycetes</taxon>
        <taxon>Diversisporales</taxon>
        <taxon>Gigasporaceae</taxon>
        <taxon>Gigaspora</taxon>
    </lineage>
</organism>
<evidence type="ECO:0000313" key="3">
    <source>
        <dbReference type="EMBL" id="CAG8566279.1"/>
    </source>
</evidence>
<feature type="compositionally biased region" description="Low complexity" evidence="1">
    <location>
        <begin position="177"/>
        <end position="188"/>
    </location>
</feature>